<dbReference type="AlphaFoldDB" id="A0AAV5U2H8"/>
<feature type="non-terminal residue" evidence="3">
    <location>
        <position position="1"/>
    </location>
</feature>
<proteinExistence type="predicted"/>
<accession>A0AAV5U2H8</accession>
<feature type="chain" id="PRO_5043899153" description="G protein-coupled receptor" evidence="2">
    <location>
        <begin position="19"/>
        <end position="235"/>
    </location>
</feature>
<dbReference type="Proteomes" id="UP001432027">
    <property type="component" value="Unassembled WGS sequence"/>
</dbReference>
<evidence type="ECO:0000313" key="3">
    <source>
        <dbReference type="EMBL" id="GMT01010.1"/>
    </source>
</evidence>
<evidence type="ECO:0000256" key="2">
    <source>
        <dbReference type="SAM" id="SignalP"/>
    </source>
</evidence>
<keyword evidence="1" id="KW-0472">Membrane</keyword>
<evidence type="ECO:0000313" key="4">
    <source>
        <dbReference type="Proteomes" id="UP001432027"/>
    </source>
</evidence>
<organism evidence="3 4">
    <name type="scientific">Pristionchus entomophagus</name>
    <dbReference type="NCBI Taxonomy" id="358040"/>
    <lineage>
        <taxon>Eukaryota</taxon>
        <taxon>Metazoa</taxon>
        <taxon>Ecdysozoa</taxon>
        <taxon>Nematoda</taxon>
        <taxon>Chromadorea</taxon>
        <taxon>Rhabditida</taxon>
        <taxon>Rhabditina</taxon>
        <taxon>Diplogasteromorpha</taxon>
        <taxon>Diplogasteroidea</taxon>
        <taxon>Neodiplogasteridae</taxon>
        <taxon>Pristionchus</taxon>
    </lineage>
</organism>
<protein>
    <recommendedName>
        <fullName evidence="5">G protein-coupled receptor</fullName>
    </recommendedName>
</protein>
<keyword evidence="2" id="KW-0732">Signal</keyword>
<dbReference type="EMBL" id="BTSX01000005">
    <property type="protein sequence ID" value="GMT01010.1"/>
    <property type="molecule type" value="Genomic_DNA"/>
</dbReference>
<feature type="transmembrane region" description="Helical" evidence="1">
    <location>
        <begin position="147"/>
        <end position="169"/>
    </location>
</feature>
<comment type="caution">
    <text evidence="3">The sequence shown here is derived from an EMBL/GenBank/DDBJ whole genome shotgun (WGS) entry which is preliminary data.</text>
</comment>
<evidence type="ECO:0000256" key="1">
    <source>
        <dbReference type="SAM" id="Phobius"/>
    </source>
</evidence>
<sequence>YFSFILIVSTGLMAVAQEAVPQVDVEPDENVFDGYPEPKEHAFTVLWVKCLGFMTTVWIMLFHTERVTTFIAAFINSDEKNYHPYEDSPSMGQFVLEAVLESAIFCYIPAIALMSFIAIEICSLSTRCYRRLGRARCLRFISLHRMMAIPLVYVVFQVGSDSIAQLLAIQSSDYYLLSLLKQTDPDSLLLKHSGMIETYLKSLVYFFVVLTAALNYCVFIKTQKLECLEMLRRND</sequence>
<feature type="transmembrane region" description="Helical" evidence="1">
    <location>
        <begin position="102"/>
        <end position="126"/>
    </location>
</feature>
<keyword evidence="1" id="KW-0812">Transmembrane</keyword>
<keyword evidence="1" id="KW-1133">Transmembrane helix</keyword>
<feature type="transmembrane region" description="Helical" evidence="1">
    <location>
        <begin position="203"/>
        <end position="222"/>
    </location>
</feature>
<gene>
    <name evidence="3" type="ORF">PENTCL1PPCAC_23184</name>
</gene>
<evidence type="ECO:0008006" key="5">
    <source>
        <dbReference type="Google" id="ProtNLM"/>
    </source>
</evidence>
<keyword evidence="4" id="KW-1185">Reference proteome</keyword>
<name>A0AAV5U2H8_9BILA</name>
<reference evidence="3" key="1">
    <citation type="submission" date="2023-10" db="EMBL/GenBank/DDBJ databases">
        <title>Genome assembly of Pristionchus species.</title>
        <authorList>
            <person name="Yoshida K."/>
            <person name="Sommer R.J."/>
        </authorList>
    </citation>
    <scope>NUCLEOTIDE SEQUENCE</scope>
    <source>
        <strain evidence="3">RS0144</strain>
    </source>
</reference>
<feature type="signal peptide" evidence="2">
    <location>
        <begin position="1"/>
        <end position="18"/>
    </location>
</feature>